<name>A0A0F9A3U8_9ZZZZ</name>
<dbReference type="AlphaFoldDB" id="A0A0F9A3U8"/>
<accession>A0A0F9A3U8</accession>
<evidence type="ECO:0000313" key="1">
    <source>
        <dbReference type="EMBL" id="KKL04209.1"/>
    </source>
</evidence>
<sequence>LEKEVDEILGLDANASKTQDKRRAKIEALRKKIIRGKGNNENPIRDFVIVAHNNISEEAEKPYRELEEMLKGRDGEQVLVVNEEIEDYYEGKCFGSRGYTDVKSTLRLGVLTSNIIFEFGNGESDIVSEYSNDYTNLQGPRIILPTEKHVKRDNGLEWKLIEGNIEIPFFETYNLDVNGEKTISTPGIRSSHDFPTHTRRLLINVGNEEVLKYFKSKYILYKDDLSYVEAARFLGIENELPKDFVQDHNKQIYDARLGIITNLRELTGTEKILIDKTDYGKFRGDKDLVDEVAFRLNAPFEKLRETRNTIKRNLERAVEFRMHNEEWILDGERPGETLNVPVYISELCKSYEVDV</sequence>
<proteinExistence type="predicted"/>
<comment type="caution">
    <text evidence="1">The sequence shown here is derived from an EMBL/GenBank/DDBJ whole genome shotgun (WGS) entry which is preliminary data.</text>
</comment>
<protein>
    <submittedName>
        <fullName evidence="1">Uncharacterized protein</fullName>
    </submittedName>
</protein>
<dbReference type="EMBL" id="LAZR01044622">
    <property type="protein sequence ID" value="KKL04209.1"/>
    <property type="molecule type" value="Genomic_DNA"/>
</dbReference>
<gene>
    <name evidence="1" type="ORF">LCGC14_2618370</name>
</gene>
<feature type="non-terminal residue" evidence="1">
    <location>
        <position position="1"/>
    </location>
</feature>
<reference evidence="1" key="1">
    <citation type="journal article" date="2015" name="Nature">
        <title>Complex archaea that bridge the gap between prokaryotes and eukaryotes.</title>
        <authorList>
            <person name="Spang A."/>
            <person name="Saw J.H."/>
            <person name="Jorgensen S.L."/>
            <person name="Zaremba-Niedzwiedzka K."/>
            <person name="Martijn J."/>
            <person name="Lind A.E."/>
            <person name="van Eijk R."/>
            <person name="Schleper C."/>
            <person name="Guy L."/>
            <person name="Ettema T.J."/>
        </authorList>
    </citation>
    <scope>NUCLEOTIDE SEQUENCE</scope>
</reference>
<organism evidence="1">
    <name type="scientific">marine sediment metagenome</name>
    <dbReference type="NCBI Taxonomy" id="412755"/>
    <lineage>
        <taxon>unclassified sequences</taxon>
        <taxon>metagenomes</taxon>
        <taxon>ecological metagenomes</taxon>
    </lineage>
</organism>